<dbReference type="Proteomes" id="UP000006727">
    <property type="component" value="Chromosome 20"/>
</dbReference>
<name>A0A7I4FD53_PHYPA</name>
<dbReference type="EMBL" id="ABEU02000020">
    <property type="status" value="NOT_ANNOTATED_CDS"/>
    <property type="molecule type" value="Genomic_DNA"/>
</dbReference>
<evidence type="ECO:0000313" key="1">
    <source>
        <dbReference type="EnsemblPlants" id="Pp3c20_22660V3.1"/>
    </source>
</evidence>
<protein>
    <submittedName>
        <fullName evidence="1">Uncharacterized protein</fullName>
    </submittedName>
</protein>
<dbReference type="AlphaFoldDB" id="A0A7I4FD53"/>
<dbReference type="InParanoid" id="A0A7I4FD53"/>
<dbReference type="EnsemblPlants" id="Pp3c20_22660V3.1">
    <property type="protein sequence ID" value="Pp3c20_22660V3.1"/>
    <property type="gene ID" value="Pp3c20_22660"/>
</dbReference>
<sequence>CGISYDIKFLRQSSVDSVRAVITQAESHEADEIEELAKNPVKVVNAALSWRPKGHIVVEIHDVEHELWAKQGTKKRICKSQGLPVLDELVDVCIRSPDAIPCGIKAANARGHPSEGSEEILSCGWQLDMRCCSGARSFAISARCLGVAEEALWLRKLNYYTGKEDLKALSLETFDSICIVADERKICIEVLRMALAMAAEDTRIGGVLDELFA</sequence>
<keyword evidence="2" id="KW-1185">Reference proteome</keyword>
<dbReference type="Gramene" id="Pp3c20_22660V3.1">
    <property type="protein sequence ID" value="Pp3c20_22660V3.1"/>
    <property type="gene ID" value="Pp3c20_22660"/>
</dbReference>
<accession>A0A7I4FD53</accession>
<organism evidence="1 2">
    <name type="scientific">Physcomitrium patens</name>
    <name type="common">Spreading-leaved earth moss</name>
    <name type="synonym">Physcomitrella patens</name>
    <dbReference type="NCBI Taxonomy" id="3218"/>
    <lineage>
        <taxon>Eukaryota</taxon>
        <taxon>Viridiplantae</taxon>
        <taxon>Streptophyta</taxon>
        <taxon>Embryophyta</taxon>
        <taxon>Bryophyta</taxon>
        <taxon>Bryophytina</taxon>
        <taxon>Bryopsida</taxon>
        <taxon>Funariidae</taxon>
        <taxon>Funariales</taxon>
        <taxon>Funariaceae</taxon>
        <taxon>Physcomitrium</taxon>
    </lineage>
</organism>
<proteinExistence type="predicted"/>
<reference evidence="1 2" key="2">
    <citation type="journal article" date="2018" name="Plant J.">
        <title>The Physcomitrella patens chromosome-scale assembly reveals moss genome structure and evolution.</title>
        <authorList>
            <person name="Lang D."/>
            <person name="Ullrich K.K."/>
            <person name="Murat F."/>
            <person name="Fuchs J."/>
            <person name="Jenkins J."/>
            <person name="Haas F.B."/>
            <person name="Piednoel M."/>
            <person name="Gundlach H."/>
            <person name="Van Bel M."/>
            <person name="Meyberg R."/>
            <person name="Vives C."/>
            <person name="Morata J."/>
            <person name="Symeonidi A."/>
            <person name="Hiss M."/>
            <person name="Muchero W."/>
            <person name="Kamisugi Y."/>
            <person name="Saleh O."/>
            <person name="Blanc G."/>
            <person name="Decker E.L."/>
            <person name="van Gessel N."/>
            <person name="Grimwood J."/>
            <person name="Hayes R.D."/>
            <person name="Graham S.W."/>
            <person name="Gunter L.E."/>
            <person name="McDaniel S.F."/>
            <person name="Hoernstein S.N.W."/>
            <person name="Larsson A."/>
            <person name="Li F.W."/>
            <person name="Perroud P.F."/>
            <person name="Phillips J."/>
            <person name="Ranjan P."/>
            <person name="Rokshar D.S."/>
            <person name="Rothfels C.J."/>
            <person name="Schneider L."/>
            <person name="Shu S."/>
            <person name="Stevenson D.W."/>
            <person name="Thummler F."/>
            <person name="Tillich M."/>
            <person name="Villarreal Aguilar J.C."/>
            <person name="Widiez T."/>
            <person name="Wong G.K."/>
            <person name="Wymore A."/>
            <person name="Zhang Y."/>
            <person name="Zimmer A.D."/>
            <person name="Quatrano R.S."/>
            <person name="Mayer K.F.X."/>
            <person name="Goodstein D."/>
            <person name="Casacuberta J.M."/>
            <person name="Vandepoele K."/>
            <person name="Reski R."/>
            <person name="Cuming A.C."/>
            <person name="Tuskan G.A."/>
            <person name="Maumus F."/>
            <person name="Salse J."/>
            <person name="Schmutz J."/>
            <person name="Rensing S.A."/>
        </authorList>
    </citation>
    <scope>NUCLEOTIDE SEQUENCE [LARGE SCALE GENOMIC DNA]</scope>
    <source>
        <strain evidence="1 2">cv. Gransden 2004</strain>
    </source>
</reference>
<reference evidence="1" key="3">
    <citation type="submission" date="2020-12" db="UniProtKB">
        <authorList>
            <consortium name="EnsemblPlants"/>
        </authorList>
    </citation>
    <scope>IDENTIFICATION</scope>
</reference>
<evidence type="ECO:0000313" key="2">
    <source>
        <dbReference type="Proteomes" id="UP000006727"/>
    </source>
</evidence>
<reference evidence="1 2" key="1">
    <citation type="journal article" date="2008" name="Science">
        <title>The Physcomitrella genome reveals evolutionary insights into the conquest of land by plants.</title>
        <authorList>
            <person name="Rensing S."/>
            <person name="Lang D."/>
            <person name="Zimmer A."/>
            <person name="Terry A."/>
            <person name="Salamov A."/>
            <person name="Shapiro H."/>
            <person name="Nishiyama T."/>
            <person name="Perroud P.-F."/>
            <person name="Lindquist E."/>
            <person name="Kamisugi Y."/>
            <person name="Tanahashi T."/>
            <person name="Sakakibara K."/>
            <person name="Fujita T."/>
            <person name="Oishi K."/>
            <person name="Shin-I T."/>
            <person name="Kuroki Y."/>
            <person name="Toyoda A."/>
            <person name="Suzuki Y."/>
            <person name="Hashimoto A."/>
            <person name="Yamaguchi K."/>
            <person name="Sugano A."/>
            <person name="Kohara Y."/>
            <person name="Fujiyama A."/>
            <person name="Anterola A."/>
            <person name="Aoki S."/>
            <person name="Ashton N."/>
            <person name="Barbazuk W.B."/>
            <person name="Barker E."/>
            <person name="Bennetzen J."/>
            <person name="Bezanilla M."/>
            <person name="Blankenship R."/>
            <person name="Cho S.H."/>
            <person name="Dutcher S."/>
            <person name="Estelle M."/>
            <person name="Fawcett J.A."/>
            <person name="Gundlach H."/>
            <person name="Hanada K."/>
            <person name="Heyl A."/>
            <person name="Hicks K.A."/>
            <person name="Hugh J."/>
            <person name="Lohr M."/>
            <person name="Mayer K."/>
            <person name="Melkozernov A."/>
            <person name="Murata T."/>
            <person name="Nelson D."/>
            <person name="Pils B."/>
            <person name="Prigge M."/>
            <person name="Reiss B."/>
            <person name="Renner T."/>
            <person name="Rombauts S."/>
            <person name="Rushton P."/>
            <person name="Sanderfoot A."/>
            <person name="Schween G."/>
            <person name="Shiu S.-H."/>
            <person name="Stueber K."/>
            <person name="Theodoulou F.L."/>
            <person name="Tu H."/>
            <person name="Van de Peer Y."/>
            <person name="Verrier P.J."/>
            <person name="Waters E."/>
            <person name="Wood A."/>
            <person name="Yang L."/>
            <person name="Cove D."/>
            <person name="Cuming A."/>
            <person name="Hasebe M."/>
            <person name="Lucas S."/>
            <person name="Mishler D.B."/>
            <person name="Reski R."/>
            <person name="Grigoriev I."/>
            <person name="Quatrano R.S."/>
            <person name="Boore J.L."/>
        </authorList>
    </citation>
    <scope>NUCLEOTIDE SEQUENCE [LARGE SCALE GENOMIC DNA]</scope>
    <source>
        <strain evidence="1 2">cv. Gransden 2004</strain>
    </source>
</reference>